<dbReference type="Proteomes" id="UP001596091">
    <property type="component" value="Unassembled WGS sequence"/>
</dbReference>
<evidence type="ECO:0000313" key="1">
    <source>
        <dbReference type="EMBL" id="MFC5861848.1"/>
    </source>
</evidence>
<comment type="caution">
    <text evidence="1">The sequence shown here is derived from an EMBL/GenBank/DDBJ whole genome shotgun (WGS) entry which is preliminary data.</text>
</comment>
<sequence>MFSRPTSSTKLAGARVLPADRSPRTEAAFAVFGDAVTPGPIETDFPTLLQSPAPQLLYYPRKTVIAEKFEAMVKLGMANTRMKDFHDLKTLSELFHFESELLVSAIQRTFRRRKTALPITETPTALTEEFFKDTTKVAQWNAFVVKNKFYIQPSSFESVAASIRESVMPLMQPEILNGEGRLHWEPSKSWAAA</sequence>
<gene>
    <name evidence="1" type="ORF">ACFPT7_06055</name>
</gene>
<dbReference type="EMBL" id="JBHSPH010000002">
    <property type="protein sequence ID" value="MFC5861848.1"/>
    <property type="molecule type" value="Genomic_DNA"/>
</dbReference>
<evidence type="ECO:0000313" key="2">
    <source>
        <dbReference type="Proteomes" id="UP001596091"/>
    </source>
</evidence>
<dbReference type="InterPro" id="IPR014942">
    <property type="entry name" value="AbiEii"/>
</dbReference>
<dbReference type="Pfam" id="PF08843">
    <property type="entry name" value="AbiEii"/>
    <property type="match status" value="1"/>
</dbReference>
<proteinExistence type="predicted"/>
<keyword evidence="2" id="KW-1185">Reference proteome</keyword>
<dbReference type="GO" id="GO:0016740">
    <property type="term" value="F:transferase activity"/>
    <property type="evidence" value="ECO:0007669"/>
    <property type="project" value="UniProtKB-KW"/>
</dbReference>
<keyword evidence="1" id="KW-0808">Transferase</keyword>
<dbReference type="RefSeq" id="WP_263337554.1">
    <property type="nucleotide sequence ID" value="NZ_JAGSYH010000004.1"/>
</dbReference>
<reference evidence="2" key="1">
    <citation type="journal article" date="2019" name="Int. J. Syst. Evol. Microbiol.">
        <title>The Global Catalogue of Microorganisms (GCM) 10K type strain sequencing project: providing services to taxonomists for standard genome sequencing and annotation.</title>
        <authorList>
            <consortium name="The Broad Institute Genomics Platform"/>
            <consortium name="The Broad Institute Genome Sequencing Center for Infectious Disease"/>
            <person name="Wu L."/>
            <person name="Ma J."/>
        </authorList>
    </citation>
    <scope>NUCLEOTIDE SEQUENCE [LARGE SCALE GENOMIC DNA]</scope>
    <source>
        <strain evidence="2">JCM 4087</strain>
    </source>
</reference>
<accession>A0ABW1EER7</accession>
<protein>
    <submittedName>
        <fullName evidence="1">Nucleotidyl transferase AbiEii/AbiGii toxin family protein</fullName>
    </submittedName>
</protein>
<organism evidence="1 2">
    <name type="scientific">Acidicapsa dinghuensis</name>
    <dbReference type="NCBI Taxonomy" id="2218256"/>
    <lineage>
        <taxon>Bacteria</taxon>
        <taxon>Pseudomonadati</taxon>
        <taxon>Acidobacteriota</taxon>
        <taxon>Terriglobia</taxon>
        <taxon>Terriglobales</taxon>
        <taxon>Acidobacteriaceae</taxon>
        <taxon>Acidicapsa</taxon>
    </lineage>
</organism>
<name>A0ABW1EER7_9BACT</name>